<evidence type="ECO:0000313" key="4">
    <source>
        <dbReference type="Proteomes" id="UP001220256"/>
    </source>
</evidence>
<dbReference type="InterPro" id="IPR005811">
    <property type="entry name" value="SUCC_ACL_C"/>
</dbReference>
<reference evidence="3 4" key="1">
    <citation type="journal article" date="2023" name="IMA Fungus">
        <title>Comparative genomic study of the Penicillium genus elucidates a diverse pangenome and 15 lateral gene transfer events.</title>
        <authorList>
            <person name="Petersen C."/>
            <person name="Sorensen T."/>
            <person name="Nielsen M.R."/>
            <person name="Sondergaard T.E."/>
            <person name="Sorensen J.L."/>
            <person name="Fitzpatrick D.A."/>
            <person name="Frisvad J.C."/>
            <person name="Nielsen K.L."/>
        </authorList>
    </citation>
    <scope>NUCLEOTIDE SEQUENCE [LARGE SCALE GENOMIC DNA]</scope>
    <source>
        <strain evidence="3 4">IBT 3361</strain>
    </source>
</reference>
<dbReference type="PANTHER" id="PTHR11117">
    <property type="entry name" value="SUCCINYL-COA LIGASE SUBUNIT ALPHA"/>
    <property type="match status" value="1"/>
</dbReference>
<dbReference type="PRINTS" id="PR01798">
    <property type="entry name" value="SCOASYNTHASE"/>
</dbReference>
<proteinExistence type="predicted"/>
<dbReference type="PROSITE" id="PS01217">
    <property type="entry name" value="SUCCINYL_COA_LIG_3"/>
    <property type="match status" value="1"/>
</dbReference>
<gene>
    <name evidence="3" type="ORF">N7505_002396</name>
</gene>
<evidence type="ECO:0000256" key="1">
    <source>
        <dbReference type="ARBA" id="ARBA00022741"/>
    </source>
</evidence>
<feature type="domain" description="CoA-binding" evidence="2">
    <location>
        <begin position="38"/>
        <end position="133"/>
    </location>
</feature>
<protein>
    <recommendedName>
        <fullName evidence="2">CoA-binding domain-containing protein</fullName>
    </recommendedName>
</protein>
<dbReference type="SMART" id="SM00881">
    <property type="entry name" value="CoA_binding"/>
    <property type="match status" value="1"/>
</dbReference>
<organism evidence="3 4">
    <name type="scientific">Penicillium chrysogenum</name>
    <name type="common">Penicillium notatum</name>
    <dbReference type="NCBI Taxonomy" id="5076"/>
    <lineage>
        <taxon>Eukaryota</taxon>
        <taxon>Fungi</taxon>
        <taxon>Dikarya</taxon>
        <taxon>Ascomycota</taxon>
        <taxon>Pezizomycotina</taxon>
        <taxon>Eurotiomycetes</taxon>
        <taxon>Eurotiomycetidae</taxon>
        <taxon>Eurotiales</taxon>
        <taxon>Aspergillaceae</taxon>
        <taxon>Penicillium</taxon>
        <taxon>Penicillium chrysogenum species complex</taxon>
    </lineage>
</organism>
<dbReference type="Gene3D" id="3.40.50.261">
    <property type="entry name" value="Succinyl-CoA synthetase domains"/>
    <property type="match status" value="2"/>
</dbReference>
<dbReference type="SUPFAM" id="SSF56059">
    <property type="entry name" value="Glutathione synthetase ATP-binding domain-like"/>
    <property type="match status" value="1"/>
</dbReference>
<evidence type="ECO:0000259" key="2">
    <source>
        <dbReference type="SMART" id="SM00881"/>
    </source>
</evidence>
<dbReference type="Gene3D" id="3.40.50.720">
    <property type="entry name" value="NAD(P)-binding Rossmann-like Domain"/>
    <property type="match status" value="1"/>
</dbReference>
<accession>A0ABQ8X2T1</accession>
<name>A0ABQ8X2T1_PENCH</name>
<dbReference type="InterPro" id="IPR017866">
    <property type="entry name" value="Succ-CoA_synthase_bsu_CS"/>
</dbReference>
<evidence type="ECO:0000313" key="3">
    <source>
        <dbReference type="EMBL" id="KAJ5284416.1"/>
    </source>
</evidence>
<dbReference type="Gene3D" id="3.30.470.20">
    <property type="entry name" value="ATP-grasp fold, B domain"/>
    <property type="match status" value="1"/>
</dbReference>
<dbReference type="InterPro" id="IPR036291">
    <property type="entry name" value="NAD(P)-bd_dom_sf"/>
</dbReference>
<dbReference type="Pfam" id="PF00549">
    <property type="entry name" value="Ligase_CoA"/>
    <property type="match status" value="2"/>
</dbReference>
<dbReference type="InterPro" id="IPR016102">
    <property type="entry name" value="Succinyl-CoA_synth-like"/>
</dbReference>
<keyword evidence="4" id="KW-1185">Reference proteome</keyword>
<sequence>MTLHALPKRAPQLRASLTRHFTTTPRTASYADTLPNLKIGAHTRVLFQGFTGRQATANVKESLEWGTKIVGGVKPGVEGEHLGLPVFPSVKAAQDRAKPDASAIYVPGNQTAKAIEEAIEAEIPLVVAVAEHVPIHDILRIHSMLQTQSKTRLVGANCPGIISAIGKCRIGFQPLPCFAPGDVGIVAKSGTLSYETVASTTRAGLGQSLCISMGGDVLAGTNFVDALNLFENDPDTRGIILVGEVGGTAEMDAAEWIKDYRRRTVDPKPIMALVGGLEAPPGRIMGHAGAWAAPGEPDARTKYQALERAGAVMVNHPENFGEGMKTLFANQYSRPGTKQMSGTSSHKRGFHTMRRVAPASRPTAGHKRSLYIKQFQAFDILKRKSIPVNESASSSDSSVSISITVDRTALSPCIIASSTSESNPARPLKFPFPYTQTEFGSSIIAAVASHLGHPASAHEQLTGLVQALWEIYKEKEAFTLETQLAISANGTLEVHGARFGFDDAAYRSSGRQEDIHKLRDTAEEAAEEVEAEKDGIVYVKLEGEGSIGTLVNGAGLAMNTVDALTIHGGHCANFLDTGGKATSETVKASFRVICSDTRVKAVFVNIFGGLTRCDMIAEGIILAFRDLNMKVPVVVRLRGTNEGLGQKMIAESGLPLHAFDGFEEAAKKAIELAQAQ</sequence>
<dbReference type="SUPFAM" id="SSF52210">
    <property type="entry name" value="Succinyl-CoA synthetase domains"/>
    <property type="match status" value="2"/>
</dbReference>
<comment type="caution">
    <text evidence="3">The sequence shown here is derived from an EMBL/GenBank/DDBJ whole genome shotgun (WGS) entry which is preliminary data.</text>
</comment>
<dbReference type="SUPFAM" id="SSF51735">
    <property type="entry name" value="NAD(P)-binding Rossmann-fold domains"/>
    <property type="match status" value="1"/>
</dbReference>
<dbReference type="EMBL" id="JAPVEB010000001">
    <property type="protein sequence ID" value="KAJ5284416.1"/>
    <property type="molecule type" value="Genomic_DNA"/>
</dbReference>
<dbReference type="PANTHER" id="PTHR11117:SF6">
    <property type="entry name" value="SYNTHETASE SUBUNIT ALPHA, PUTATIVE (AFU_ORTHOLOGUE AFUA_1G10830)-RELATED"/>
    <property type="match status" value="1"/>
</dbReference>
<keyword evidence="1" id="KW-0547">Nucleotide-binding</keyword>
<dbReference type="Proteomes" id="UP001220256">
    <property type="component" value="Unassembled WGS sequence"/>
</dbReference>
<dbReference type="InterPro" id="IPR003781">
    <property type="entry name" value="CoA-bd"/>
</dbReference>
<dbReference type="Pfam" id="PF02629">
    <property type="entry name" value="CoA_binding"/>
    <property type="match status" value="1"/>
</dbReference>